<comment type="caution">
    <text evidence="2">The sequence shown here is derived from an EMBL/GenBank/DDBJ whole genome shotgun (WGS) entry which is preliminary data.</text>
</comment>
<reference evidence="2 3" key="1">
    <citation type="submission" date="2019-06" db="EMBL/GenBank/DDBJ databases">
        <title>Genome Sequence of the Brown Rot Fungal Pathogen Monilinia fructicola.</title>
        <authorList>
            <person name="De Miccolis Angelini R.M."/>
            <person name="Landi L."/>
            <person name="Abate D."/>
            <person name="Pollastro S."/>
            <person name="Romanazzi G."/>
            <person name="Faretra F."/>
        </authorList>
    </citation>
    <scope>NUCLEOTIDE SEQUENCE [LARGE SCALE GENOMIC DNA]</scope>
    <source>
        <strain evidence="2 3">Mfrc123</strain>
    </source>
</reference>
<evidence type="ECO:0000256" key="1">
    <source>
        <dbReference type="SAM" id="MobiDB-lite"/>
    </source>
</evidence>
<accession>A0A5M9J8R2</accession>
<proteinExistence type="predicted"/>
<sequence>MATFAHKSFSASSYATFRPSYPPKLYHTILSYHHGPQKHPPRPRLWPGRRHPRAGTTLHHSLGHGSQRGHDSAGGARRVPRGEHTVAAGTRGGSLVAGRRDAGHGGRGGAGGALV</sequence>
<feature type="compositionally biased region" description="Gly residues" evidence="1">
    <location>
        <begin position="105"/>
        <end position="115"/>
    </location>
</feature>
<feature type="region of interest" description="Disordered" evidence="1">
    <location>
        <begin position="32"/>
        <end position="115"/>
    </location>
</feature>
<protein>
    <submittedName>
        <fullName evidence="2">Uncharacterized protein</fullName>
    </submittedName>
</protein>
<dbReference type="AlphaFoldDB" id="A0A5M9J8R2"/>
<dbReference type="EMBL" id="VICG01000015">
    <property type="protein sequence ID" value="KAA8564232.1"/>
    <property type="molecule type" value="Genomic_DNA"/>
</dbReference>
<evidence type="ECO:0000313" key="2">
    <source>
        <dbReference type="EMBL" id="KAA8564232.1"/>
    </source>
</evidence>
<gene>
    <name evidence="2" type="ORF">EYC84_011178</name>
</gene>
<organism evidence="2 3">
    <name type="scientific">Monilinia fructicola</name>
    <name type="common">Brown rot fungus</name>
    <name type="synonym">Ciboria fructicola</name>
    <dbReference type="NCBI Taxonomy" id="38448"/>
    <lineage>
        <taxon>Eukaryota</taxon>
        <taxon>Fungi</taxon>
        <taxon>Dikarya</taxon>
        <taxon>Ascomycota</taxon>
        <taxon>Pezizomycotina</taxon>
        <taxon>Leotiomycetes</taxon>
        <taxon>Helotiales</taxon>
        <taxon>Sclerotiniaceae</taxon>
        <taxon>Monilinia</taxon>
    </lineage>
</organism>
<dbReference type="Gene3D" id="3.40.50.150">
    <property type="entry name" value="Vaccinia Virus protein VP39"/>
    <property type="match status" value="1"/>
</dbReference>
<dbReference type="InterPro" id="IPR029063">
    <property type="entry name" value="SAM-dependent_MTases_sf"/>
</dbReference>
<feature type="compositionally biased region" description="Basic residues" evidence="1">
    <location>
        <begin position="35"/>
        <end position="53"/>
    </location>
</feature>
<keyword evidence="3" id="KW-1185">Reference proteome</keyword>
<name>A0A5M9J8R2_MONFR</name>
<dbReference type="Proteomes" id="UP000322873">
    <property type="component" value="Unassembled WGS sequence"/>
</dbReference>
<evidence type="ECO:0000313" key="3">
    <source>
        <dbReference type="Proteomes" id="UP000322873"/>
    </source>
</evidence>